<organism evidence="4 5">
    <name type="scientific">Stephania cephalantha</name>
    <dbReference type="NCBI Taxonomy" id="152367"/>
    <lineage>
        <taxon>Eukaryota</taxon>
        <taxon>Viridiplantae</taxon>
        <taxon>Streptophyta</taxon>
        <taxon>Embryophyta</taxon>
        <taxon>Tracheophyta</taxon>
        <taxon>Spermatophyta</taxon>
        <taxon>Magnoliopsida</taxon>
        <taxon>Ranunculales</taxon>
        <taxon>Menispermaceae</taxon>
        <taxon>Menispermoideae</taxon>
        <taxon>Cissampelideae</taxon>
        <taxon>Stephania</taxon>
    </lineage>
</organism>
<reference evidence="4 5" key="1">
    <citation type="submission" date="2024-01" db="EMBL/GenBank/DDBJ databases">
        <title>Genome assemblies of Stephania.</title>
        <authorList>
            <person name="Yang L."/>
        </authorList>
    </citation>
    <scope>NUCLEOTIDE SEQUENCE [LARGE SCALE GENOMIC DNA]</scope>
    <source>
        <strain evidence="4">JXDWG</strain>
        <tissue evidence="4">Leaf</tissue>
    </source>
</reference>
<gene>
    <name evidence="4" type="ORF">Scep_006425</name>
</gene>
<evidence type="ECO:0000256" key="1">
    <source>
        <dbReference type="SAM" id="MobiDB-lite"/>
    </source>
</evidence>
<feature type="region of interest" description="Disordered" evidence="1">
    <location>
        <begin position="189"/>
        <end position="260"/>
    </location>
</feature>
<protein>
    <recommendedName>
        <fullName evidence="6">DUF4378 domain-containing protein</fullName>
    </recommendedName>
</protein>
<dbReference type="PANTHER" id="PTHR37751:SF1">
    <property type="entry name" value="LOW PROTEIN: M-PHASE INDUCER PHOSPHATASE-LIKE PROTEIN"/>
    <property type="match status" value="1"/>
</dbReference>
<proteinExistence type="predicted"/>
<feature type="domain" description="DUF3741" evidence="3">
    <location>
        <begin position="176"/>
        <end position="195"/>
    </location>
</feature>
<dbReference type="PANTHER" id="PTHR37751">
    <property type="entry name" value="LOW PROTEIN: M-PHASE INDUCER PHOSPHATASE-LIKE PROTEIN"/>
    <property type="match status" value="1"/>
</dbReference>
<feature type="compositionally biased region" description="Polar residues" evidence="1">
    <location>
        <begin position="393"/>
        <end position="417"/>
    </location>
</feature>
<feature type="region of interest" description="Disordered" evidence="1">
    <location>
        <begin position="303"/>
        <end position="540"/>
    </location>
</feature>
<dbReference type="AlphaFoldDB" id="A0AAP0PK22"/>
<evidence type="ECO:0000259" key="3">
    <source>
        <dbReference type="Pfam" id="PF14383"/>
    </source>
</evidence>
<feature type="compositionally biased region" description="Low complexity" evidence="1">
    <location>
        <begin position="487"/>
        <end position="538"/>
    </location>
</feature>
<name>A0AAP0PK22_9MAGN</name>
<evidence type="ECO:0000313" key="5">
    <source>
        <dbReference type="Proteomes" id="UP001419268"/>
    </source>
</evidence>
<dbReference type="Pfam" id="PF14383">
    <property type="entry name" value="VARLMGL"/>
    <property type="match status" value="1"/>
</dbReference>
<dbReference type="InterPro" id="IPR032795">
    <property type="entry name" value="DUF3741-assoc"/>
</dbReference>
<accession>A0AAP0PK22</accession>
<feature type="domain" description="DUF4378" evidence="2">
    <location>
        <begin position="551"/>
        <end position="711"/>
    </location>
</feature>
<evidence type="ECO:0000259" key="2">
    <source>
        <dbReference type="Pfam" id="PF14309"/>
    </source>
</evidence>
<evidence type="ECO:0008006" key="6">
    <source>
        <dbReference type="Google" id="ProtNLM"/>
    </source>
</evidence>
<feature type="compositionally biased region" description="Low complexity" evidence="1">
    <location>
        <begin position="10"/>
        <end position="37"/>
    </location>
</feature>
<dbReference type="EMBL" id="JBBNAG010000003">
    <property type="protein sequence ID" value="KAK9147668.1"/>
    <property type="molecule type" value="Genomic_DNA"/>
</dbReference>
<dbReference type="Pfam" id="PF14309">
    <property type="entry name" value="DUF4378"/>
    <property type="match status" value="1"/>
</dbReference>
<dbReference type="Proteomes" id="UP001419268">
    <property type="component" value="Unassembled WGS sequence"/>
</dbReference>
<feature type="compositionally biased region" description="Polar residues" evidence="1">
    <location>
        <begin position="194"/>
        <end position="220"/>
    </location>
</feature>
<keyword evidence="5" id="KW-1185">Reference proteome</keyword>
<dbReference type="InterPro" id="IPR025486">
    <property type="entry name" value="DUF4378"/>
</dbReference>
<feature type="compositionally biased region" description="Basic and acidic residues" evidence="1">
    <location>
        <begin position="422"/>
        <end position="441"/>
    </location>
</feature>
<feature type="compositionally biased region" description="Basic and acidic residues" evidence="1">
    <location>
        <begin position="338"/>
        <end position="347"/>
    </location>
</feature>
<feature type="compositionally biased region" description="Polar residues" evidence="1">
    <location>
        <begin position="371"/>
        <end position="384"/>
    </location>
</feature>
<sequence>MGKVHQWQWSSGGRFTRRTSSGDNKESSSSSSTSSSAGCMSGVLNLFDFHQFQFPMSNQPCFKPNSSATLLQQEDLKPCTVISKGVQAPRNSLESEEGSELFAKLSPQASSRNMKDHHEHLLDDHVPAEAIQVVSTKPAKMGTAEGDHRTMARIRVVDELSSSDQSSCIGSPGLPKTPTLVARLMGLDLLPENGSPSPKLPNSAQSYHQRNAVQSRQPSRQIHKTNNKSKFEDASITGTRSLPETPRISSARKSDVDGSRFSLQINKENAMEEFDCLSRASSTRDHQQRRREHYYFNYSRHDEEMMNRSPSQYARQLAKQVKESVSRRVAGLDITNATREHNADRTEASAPKSKKQKRPTKNSGGGHDDQLTNSSKHYSTNSPRIRSAEQKNIKSQTSDQQQSVTHASDATIGTKSTHQQRRSVDKCKKASCERFTQRREAVMTNRASSAGKANLKIQEQKKSKKNTPLSIKDLVGGPAAVNKEHQSIPSTTPIISSQTHQLPCSSSKPSESSTQLSSSSSPNSYQPHQQQSQRLLQFDSRDDKINNRTSEFHYVTEILKRTGLIERDSSSSSSSSSSSIVSPSHPLDPSIFDCLEQHNWSSQRHNRRLVFDLVDEILSEILRPYLIAKPWLRCLEQRNERIRSGEELVQQIWSKIGRFPNANCQILQDIDDLIEQDLPNSSSSPSTIIYEEYEPVVIEIERDLLDSLLLEISRR</sequence>
<comment type="caution">
    <text evidence="4">The sequence shown here is derived from an EMBL/GenBank/DDBJ whole genome shotgun (WGS) entry which is preliminary data.</text>
</comment>
<feature type="region of interest" description="Disordered" evidence="1">
    <location>
        <begin position="1"/>
        <end position="37"/>
    </location>
</feature>
<evidence type="ECO:0000313" key="4">
    <source>
        <dbReference type="EMBL" id="KAK9147668.1"/>
    </source>
</evidence>